<reference evidence="4" key="1">
    <citation type="journal article" date="2019" name="Nat. Commun.">
        <title>Genome-wide association mapping of date palm fruit traits.</title>
        <authorList>
            <person name="Hazzouri K.M."/>
            <person name="Gros-Balthazard M."/>
            <person name="Flowers J.M."/>
            <person name="Copetti D."/>
            <person name="Lemansour A."/>
            <person name="Lebrun M."/>
            <person name="Masmoudi K."/>
            <person name="Ferrand S."/>
            <person name="Dhar M.I."/>
            <person name="Fresquez Z.A."/>
            <person name="Rosas U."/>
            <person name="Zhang J."/>
            <person name="Talag J."/>
            <person name="Lee S."/>
            <person name="Kudrna D."/>
            <person name="Powell R.F."/>
            <person name="Leitch I.J."/>
            <person name="Krueger R.R."/>
            <person name="Wing R.A."/>
            <person name="Amiri K.M.A."/>
            <person name="Purugganan M.D."/>
        </authorList>
    </citation>
    <scope>NUCLEOTIDE SEQUENCE [LARGE SCALE GENOMIC DNA]</scope>
    <source>
        <strain evidence="4">cv. Khalas</strain>
    </source>
</reference>
<dbReference type="InterPro" id="IPR001229">
    <property type="entry name" value="Jacalin-like_lectin_dom"/>
</dbReference>
<dbReference type="PROSITE" id="PS51752">
    <property type="entry name" value="JACALIN_LECTIN"/>
    <property type="match status" value="1"/>
</dbReference>
<evidence type="ECO:0000313" key="5">
    <source>
        <dbReference type="RefSeq" id="XP_008804539.1"/>
    </source>
</evidence>
<dbReference type="KEGG" id="pda:103717798"/>
<evidence type="ECO:0000313" key="4">
    <source>
        <dbReference type="Proteomes" id="UP000228380"/>
    </source>
</evidence>
<dbReference type="Gene3D" id="2.100.10.30">
    <property type="entry name" value="Jacalin-like lectin domain"/>
    <property type="match status" value="1"/>
</dbReference>
<evidence type="ECO:0000256" key="1">
    <source>
        <dbReference type="ARBA" id="ARBA00006568"/>
    </source>
</evidence>
<evidence type="ECO:0000259" key="3">
    <source>
        <dbReference type="PROSITE" id="PS51752"/>
    </source>
</evidence>
<evidence type="ECO:0000256" key="2">
    <source>
        <dbReference type="ARBA" id="ARBA00022734"/>
    </source>
</evidence>
<protein>
    <submittedName>
        <fullName evidence="5">Mannose/glucose-specific lectin-like</fullName>
    </submittedName>
</protein>
<gene>
    <name evidence="5" type="primary">LOC103717798</name>
</gene>
<dbReference type="SMART" id="SM00915">
    <property type="entry name" value="Jacalin"/>
    <property type="match status" value="1"/>
</dbReference>
<dbReference type="Proteomes" id="UP000228380">
    <property type="component" value="Chromosome 16"/>
</dbReference>
<dbReference type="GO" id="GO:0030246">
    <property type="term" value="F:carbohydrate binding"/>
    <property type="evidence" value="ECO:0007669"/>
    <property type="project" value="UniProtKB-KW"/>
</dbReference>
<keyword evidence="4" id="KW-1185">Reference proteome</keyword>
<dbReference type="Pfam" id="PF01419">
    <property type="entry name" value="Jacalin"/>
    <property type="match status" value="1"/>
</dbReference>
<dbReference type="InterPro" id="IPR033734">
    <property type="entry name" value="Jacalin-like_lectin_dom_plant"/>
</dbReference>
<dbReference type="CDD" id="cd09612">
    <property type="entry name" value="Jacalin"/>
    <property type="match status" value="1"/>
</dbReference>
<sequence>MASIEDGTIALGPWGGSGGTAWSFQNARAITKIKISSGDVVDSITFQYIDGELVRWSPTYGGTGGKSTEIDLGTDSYLTAISGHYGNYDDIVVIKSLTFVSTKGTYGPFGTKEGTAFSVPVNGGNFVGFFGRAGEWLDALGFYLKPTSA</sequence>
<dbReference type="SUPFAM" id="SSF51101">
    <property type="entry name" value="Mannose-binding lectins"/>
    <property type="match status" value="1"/>
</dbReference>
<feature type="domain" description="Jacalin-type lectin" evidence="3">
    <location>
        <begin position="8"/>
        <end position="146"/>
    </location>
</feature>
<reference evidence="5" key="2">
    <citation type="submission" date="2025-08" db="UniProtKB">
        <authorList>
            <consortium name="RefSeq"/>
        </authorList>
    </citation>
    <scope>IDENTIFICATION</scope>
    <source>
        <tissue evidence="5">Young leaves</tissue>
    </source>
</reference>
<comment type="similarity">
    <text evidence="1">Belongs to the jacalin lectin family.</text>
</comment>
<dbReference type="InterPro" id="IPR036404">
    <property type="entry name" value="Jacalin-like_lectin_dom_sf"/>
</dbReference>
<keyword evidence="2" id="KW-0430">Lectin</keyword>
<dbReference type="PANTHER" id="PTHR46506">
    <property type="entry name" value="OS05G0143600 PROTEIN"/>
    <property type="match status" value="1"/>
</dbReference>
<proteinExistence type="inferred from homology"/>
<name>A0A8B7CR78_PHODC</name>
<accession>A0A8B7CR78</accession>
<dbReference type="FunFam" id="2.100.10.30:FF:000001">
    <property type="entry name" value="Jacalin-related lectin 33"/>
    <property type="match status" value="1"/>
</dbReference>
<dbReference type="RefSeq" id="XP_008804539.1">
    <property type="nucleotide sequence ID" value="XM_008806317.3"/>
</dbReference>
<dbReference type="OrthoDB" id="764749at2759"/>
<dbReference type="AlphaFoldDB" id="A0A8B7CR78"/>
<organism evidence="4 5">
    <name type="scientific">Phoenix dactylifera</name>
    <name type="common">Date palm</name>
    <dbReference type="NCBI Taxonomy" id="42345"/>
    <lineage>
        <taxon>Eukaryota</taxon>
        <taxon>Viridiplantae</taxon>
        <taxon>Streptophyta</taxon>
        <taxon>Embryophyta</taxon>
        <taxon>Tracheophyta</taxon>
        <taxon>Spermatophyta</taxon>
        <taxon>Magnoliopsida</taxon>
        <taxon>Liliopsida</taxon>
        <taxon>Arecaceae</taxon>
        <taxon>Coryphoideae</taxon>
        <taxon>Phoeniceae</taxon>
        <taxon>Phoenix</taxon>
    </lineage>
</organism>
<dbReference type="GeneID" id="103717798"/>